<sequence>MSTFFYGQQHHQHHHHQAPHHGSTAHMPTSNSHHGGRTRRGPKMSAQNAQRQFRGVKSMRELAEAPAMTAFRARFEAGRSFDLDDDLEFCPGLLTEDDLHSIHSASSDRSSLSSGSPDTSPLQHQIQPVQQVTPSISLSPASSNTYLHSGVTSNYNHQVNFQQPSAVRTRKVIPIVNPSTGMTMTSPPTSISPGAMQNAQRRW</sequence>
<dbReference type="InterPro" id="IPR027915">
    <property type="entry name" value="DUF4452"/>
</dbReference>
<keyword evidence="3" id="KW-1185">Reference proteome</keyword>
<proteinExistence type="predicted"/>
<dbReference type="Proteomes" id="UP001610335">
    <property type="component" value="Unassembled WGS sequence"/>
</dbReference>
<dbReference type="PANTHER" id="PTHR39615">
    <property type="entry name" value="YALI0E17897P"/>
    <property type="match status" value="1"/>
</dbReference>
<evidence type="ECO:0000313" key="3">
    <source>
        <dbReference type="Proteomes" id="UP001610335"/>
    </source>
</evidence>
<gene>
    <name evidence="2" type="ORF">BDW59DRAFT_38735</name>
</gene>
<feature type="region of interest" description="Disordered" evidence="1">
    <location>
        <begin position="1"/>
        <end position="53"/>
    </location>
</feature>
<feature type="compositionally biased region" description="Basic residues" evidence="1">
    <location>
        <begin position="10"/>
        <end position="19"/>
    </location>
</feature>
<name>A0ABR4ING3_9EURO</name>
<dbReference type="PANTHER" id="PTHR39615:SF1">
    <property type="entry name" value="YALI0E17897P"/>
    <property type="match status" value="1"/>
</dbReference>
<dbReference type="Pfam" id="PF14618">
    <property type="entry name" value="DUF4452"/>
    <property type="match status" value="1"/>
</dbReference>
<reference evidence="2 3" key="1">
    <citation type="submission" date="2024-07" db="EMBL/GenBank/DDBJ databases">
        <title>Section-level genome sequencing and comparative genomics of Aspergillus sections Usti and Cavernicolus.</title>
        <authorList>
            <consortium name="Lawrence Berkeley National Laboratory"/>
            <person name="Nybo J.L."/>
            <person name="Vesth T.C."/>
            <person name="Theobald S."/>
            <person name="Frisvad J.C."/>
            <person name="Larsen T.O."/>
            <person name="Kjaerboelling I."/>
            <person name="Rothschild-Mancinelli K."/>
            <person name="Lyhne E.K."/>
            <person name="Kogle M.E."/>
            <person name="Barry K."/>
            <person name="Clum A."/>
            <person name="Na H."/>
            <person name="Ledsgaard L."/>
            <person name="Lin J."/>
            <person name="Lipzen A."/>
            <person name="Kuo A."/>
            <person name="Riley R."/>
            <person name="Mondo S."/>
            <person name="LaButti K."/>
            <person name="Haridas S."/>
            <person name="Pangalinan J."/>
            <person name="Salamov A.A."/>
            <person name="Simmons B.A."/>
            <person name="Magnuson J.K."/>
            <person name="Chen J."/>
            <person name="Drula E."/>
            <person name="Henrissat B."/>
            <person name="Wiebenga A."/>
            <person name="Lubbers R.J."/>
            <person name="Gomes A.C."/>
            <person name="Makela M.R."/>
            <person name="Stajich J."/>
            <person name="Grigoriev I.V."/>
            <person name="Mortensen U.H."/>
            <person name="De vries R.P."/>
            <person name="Baker S.E."/>
            <person name="Andersen M.R."/>
        </authorList>
    </citation>
    <scope>NUCLEOTIDE SEQUENCE [LARGE SCALE GENOMIC DNA]</scope>
    <source>
        <strain evidence="2 3">CBS 600.67</strain>
    </source>
</reference>
<evidence type="ECO:0000313" key="2">
    <source>
        <dbReference type="EMBL" id="KAL2829294.1"/>
    </source>
</evidence>
<evidence type="ECO:0000256" key="1">
    <source>
        <dbReference type="SAM" id="MobiDB-lite"/>
    </source>
</evidence>
<feature type="region of interest" description="Disordered" evidence="1">
    <location>
        <begin position="178"/>
        <end position="203"/>
    </location>
</feature>
<protein>
    <submittedName>
        <fullName evidence="2">Uncharacterized protein</fullName>
    </submittedName>
</protein>
<dbReference type="EMBL" id="JBFXLS010000017">
    <property type="protein sequence ID" value="KAL2829294.1"/>
    <property type="molecule type" value="Genomic_DNA"/>
</dbReference>
<feature type="compositionally biased region" description="Low complexity" evidence="1">
    <location>
        <begin position="178"/>
        <end position="194"/>
    </location>
</feature>
<organism evidence="2 3">
    <name type="scientific">Aspergillus cavernicola</name>
    <dbReference type="NCBI Taxonomy" id="176166"/>
    <lineage>
        <taxon>Eukaryota</taxon>
        <taxon>Fungi</taxon>
        <taxon>Dikarya</taxon>
        <taxon>Ascomycota</taxon>
        <taxon>Pezizomycotina</taxon>
        <taxon>Eurotiomycetes</taxon>
        <taxon>Eurotiomycetidae</taxon>
        <taxon>Eurotiales</taxon>
        <taxon>Aspergillaceae</taxon>
        <taxon>Aspergillus</taxon>
        <taxon>Aspergillus subgen. Nidulantes</taxon>
    </lineage>
</organism>
<comment type="caution">
    <text evidence="2">The sequence shown here is derived from an EMBL/GenBank/DDBJ whole genome shotgun (WGS) entry which is preliminary data.</text>
</comment>
<accession>A0ABR4ING3</accession>